<name>A0ABZ0LTB3_9ACTN</name>
<evidence type="ECO:0000259" key="1">
    <source>
        <dbReference type="Pfam" id="PF16289"/>
    </source>
</evidence>
<dbReference type="EMBL" id="CP137573">
    <property type="protein sequence ID" value="WOX22713.1"/>
    <property type="molecule type" value="Genomic_DNA"/>
</dbReference>
<dbReference type="Proteomes" id="UP001301731">
    <property type="component" value="Chromosome"/>
</dbReference>
<feature type="domain" description="DUF4935" evidence="1">
    <location>
        <begin position="2"/>
        <end position="160"/>
    </location>
</feature>
<evidence type="ECO:0000313" key="3">
    <source>
        <dbReference type="Proteomes" id="UP001301731"/>
    </source>
</evidence>
<keyword evidence="3" id="KW-1185">Reference proteome</keyword>
<evidence type="ECO:0000313" key="2">
    <source>
        <dbReference type="EMBL" id="WOX22713.1"/>
    </source>
</evidence>
<organism evidence="2 3">
    <name type="scientific">Streptomyces solicathayae</name>
    <dbReference type="NCBI Taxonomy" id="3081768"/>
    <lineage>
        <taxon>Bacteria</taxon>
        <taxon>Bacillati</taxon>
        <taxon>Actinomycetota</taxon>
        <taxon>Actinomycetes</taxon>
        <taxon>Kitasatosporales</taxon>
        <taxon>Streptomycetaceae</taxon>
        <taxon>Streptomyces</taxon>
    </lineage>
</organism>
<accession>A0ABZ0LTB3</accession>
<gene>
    <name evidence="2" type="ORF">R2D22_15420</name>
</gene>
<reference evidence="2 3" key="1">
    <citation type="submission" date="2023-10" db="EMBL/GenBank/DDBJ databases">
        <title>The genome sequence of Streptomyces sp. HUAS YS2.</title>
        <authorList>
            <person name="Mo P."/>
        </authorList>
    </citation>
    <scope>NUCLEOTIDE SEQUENCE [LARGE SCALE GENOMIC DNA]</scope>
    <source>
        <strain evidence="2 3">HUAS YS2</strain>
    </source>
</reference>
<dbReference type="Pfam" id="PF16289">
    <property type="entry name" value="PIN_12"/>
    <property type="match status" value="1"/>
</dbReference>
<dbReference type="RefSeq" id="WP_318103898.1">
    <property type="nucleotide sequence ID" value="NZ_CP137573.1"/>
</dbReference>
<protein>
    <submittedName>
        <fullName evidence="2">PIN domain-containing protein</fullName>
    </submittedName>
</protein>
<proteinExistence type="predicted"/>
<sequence>MIIFDTNAVNELDPHGSKADLIRLLRKAGLEVAAPWVVIEELTAHKLYEYQRHFDLMLRQHQELARLEPNLAGLPPTFRGERFADHWRNQYSDIFAVLPTSQSALRTAVLRESACIKPAKVDKSKKSGGRDVAVWFSILEHLGENPEAKVYFVSNNTTDFGEPDKWPFPLNLDLGESVHRITHLLNFEDALKEFTEEAEAPEGIQEALTARLSSRESTATMAREAWRRVGRSHFRMKGGDAPPKVRVSFDSIEPVECRRIGSSVWYWSKVKWQLYVLQRRHLDPLMMEWDTSILFPEGDTAPISLLRGGRIAPITLDELDGELKDSLSRDLLSFEEEMTQEEYQSTIDDEDASDDPRRLAISRRLQREQFDSRNLDARYALVYSHRVFDALRRVNDSVYITDGPGDLGADAISKSREGLIAVSVKAGEGRLRMADIEAAIFNPSSLTDAALLVTSRHISKNLELEIEEVRQHAPCPFEVAHWVSERDDATLRTKIESLRRRMAAQ</sequence>
<dbReference type="InterPro" id="IPR032557">
    <property type="entry name" value="DUF4935"/>
</dbReference>